<proteinExistence type="inferred from homology"/>
<feature type="compositionally biased region" description="Low complexity" evidence="4">
    <location>
        <begin position="52"/>
        <end position="67"/>
    </location>
</feature>
<dbReference type="InterPro" id="IPR032199">
    <property type="entry name" value="RMI1_C"/>
</dbReference>
<protein>
    <recommendedName>
        <fullName evidence="2">RecQ-mediated genome instability protein 1</fullName>
    </recommendedName>
    <alternativeName>
        <fullName evidence="3">BLM-associated protein of 75 kDa homolog</fullName>
    </alternativeName>
</protein>
<dbReference type="InterPro" id="IPR013894">
    <property type="entry name" value="RMI1_OB"/>
</dbReference>
<dbReference type="GO" id="GO:0000724">
    <property type="term" value="P:double-strand break repair via homologous recombination"/>
    <property type="evidence" value="ECO:0007669"/>
    <property type="project" value="TreeGrafter"/>
</dbReference>
<feature type="compositionally biased region" description="Acidic residues" evidence="4">
    <location>
        <begin position="34"/>
        <end position="44"/>
    </location>
</feature>
<keyword evidence="9" id="KW-1185">Reference proteome</keyword>
<sequence length="577" mass="63122">MRRRHLRLPSSSDEDNDLRPQTLNDPNPNPPLDISDDDFVDVPDDLPPPSPRSAEAPPEGQGSAAAADTVETVEERAGSIGPIDEFLRKLGLRLRPDWLESCADGLMSAGSGFEGLDVAGKAKRCFEQFLLSDMNVSGAGVLPENVHLMHKTELEGPFVVQVDEIVNISAPLRERYHDMPAGCKRCLKFSMTDGVQCVFGMEYRPIKELEVLAASGLKVVIRNVHIRRGLLLLVPEAFAILGGMADDLDAARKRLVAEINKPPRGIRKHGNISSLTTRASLAAWPSDSISLGPQTTSTLQNSNEPQILNQVPELAISETGIGGTTTKGFVDPSIGRNNTEEFPTQDVRVVVAKESIAHTEQNILEEAAYDSNWPDTEPILAHNSASDMEIAHASDEEDAIGEVEHPLILSGDNEIPFTYLASLFAKWATQQDNKPCVQGRIKCFLTGVKGFQFKQRSTYELHVYVDDGSLISEVIIDHRVVQKGIGHSPEEVTSALSSTEKKTVSDMKDTLKTFQLFLAKFEGTMLLEMNRNSSLPVALAMKQGVSTSAPWLLLRRLATTDAQSSQHNNLNPINLSP</sequence>
<dbReference type="OrthoDB" id="341511at2759"/>
<dbReference type="Pfam" id="PF21000">
    <property type="entry name" value="RMI1_N_N"/>
    <property type="match status" value="1"/>
</dbReference>
<dbReference type="AlphaFoldDB" id="A0A9E7I7C6"/>
<evidence type="ECO:0000259" key="6">
    <source>
        <dbReference type="Pfam" id="PF16099"/>
    </source>
</evidence>
<reference evidence="8" key="1">
    <citation type="submission" date="2022-05" db="EMBL/GenBank/DDBJ databases">
        <title>The Musa troglodytarum L. genome provides insights into the mechanism of non-climacteric behaviour and enrichment of carotenoids.</title>
        <authorList>
            <person name="Wang J."/>
        </authorList>
    </citation>
    <scope>NUCLEOTIDE SEQUENCE</scope>
    <source>
        <tissue evidence="8">Leaf</tissue>
    </source>
</reference>
<dbReference type="Pfam" id="PF16099">
    <property type="entry name" value="RMI1_C"/>
    <property type="match status" value="1"/>
</dbReference>
<evidence type="ECO:0000256" key="2">
    <source>
        <dbReference type="ARBA" id="ARBA00018987"/>
    </source>
</evidence>
<dbReference type="GO" id="GO:0000166">
    <property type="term" value="F:nucleotide binding"/>
    <property type="evidence" value="ECO:0007669"/>
    <property type="project" value="InterPro"/>
</dbReference>
<dbReference type="Proteomes" id="UP001055439">
    <property type="component" value="Chromosome 9"/>
</dbReference>
<gene>
    <name evidence="8" type="ORF">MUK42_14979</name>
</gene>
<feature type="domain" description="RMI1 N-terminal" evidence="7">
    <location>
        <begin position="88"/>
        <end position="135"/>
    </location>
</feature>
<dbReference type="PANTHER" id="PTHR14790:SF15">
    <property type="entry name" value="RECQ-MEDIATED GENOME INSTABILITY PROTEIN 1"/>
    <property type="match status" value="1"/>
</dbReference>
<dbReference type="InterPro" id="IPR042470">
    <property type="entry name" value="RMI1_N_C_sf"/>
</dbReference>
<dbReference type="FunFam" id="2.40.50.770:FF:000004">
    <property type="entry name" value="RecQ-mediated instability protein (DUF1767)"/>
    <property type="match status" value="1"/>
</dbReference>
<feature type="region of interest" description="Disordered" evidence="4">
    <location>
        <begin position="1"/>
        <end position="69"/>
    </location>
</feature>
<evidence type="ECO:0000313" key="9">
    <source>
        <dbReference type="Proteomes" id="UP001055439"/>
    </source>
</evidence>
<dbReference type="SMART" id="SM01161">
    <property type="entry name" value="DUF1767"/>
    <property type="match status" value="1"/>
</dbReference>
<evidence type="ECO:0000259" key="5">
    <source>
        <dbReference type="Pfam" id="PF08585"/>
    </source>
</evidence>
<organism evidence="8 9">
    <name type="scientific">Musa troglodytarum</name>
    <name type="common">fe'i banana</name>
    <dbReference type="NCBI Taxonomy" id="320322"/>
    <lineage>
        <taxon>Eukaryota</taxon>
        <taxon>Viridiplantae</taxon>
        <taxon>Streptophyta</taxon>
        <taxon>Embryophyta</taxon>
        <taxon>Tracheophyta</taxon>
        <taxon>Spermatophyta</taxon>
        <taxon>Magnoliopsida</taxon>
        <taxon>Liliopsida</taxon>
        <taxon>Zingiberales</taxon>
        <taxon>Musaceae</taxon>
        <taxon>Musa</taxon>
    </lineage>
</organism>
<comment type="similarity">
    <text evidence="1">Belongs to the RMI1 family.</text>
</comment>
<feature type="domain" description="RecQ mediated genome instability protein 1 OB-fold" evidence="5">
    <location>
        <begin position="142"/>
        <end position="253"/>
    </location>
</feature>
<evidence type="ECO:0000256" key="1">
    <source>
        <dbReference type="ARBA" id="ARBA00006395"/>
    </source>
</evidence>
<dbReference type="EMBL" id="CP097511">
    <property type="protein sequence ID" value="URE46784.1"/>
    <property type="molecule type" value="Genomic_DNA"/>
</dbReference>
<accession>A0A9E7I7C6</accession>
<dbReference type="Gene3D" id="2.40.50.770">
    <property type="entry name" value="RecQ-mediated genome instability protein Rmi1, C-terminal domain"/>
    <property type="match status" value="1"/>
</dbReference>
<dbReference type="InterPro" id="IPR049363">
    <property type="entry name" value="RMI1_N"/>
</dbReference>
<evidence type="ECO:0000256" key="4">
    <source>
        <dbReference type="SAM" id="MobiDB-lite"/>
    </source>
</evidence>
<name>A0A9E7I7C6_9LILI</name>
<dbReference type="GO" id="GO:0031422">
    <property type="term" value="C:RecQ family helicase-topoisomerase III complex"/>
    <property type="evidence" value="ECO:0007669"/>
    <property type="project" value="TreeGrafter"/>
</dbReference>
<feature type="domain" description="RecQ-mediated genome instability protein 1 C-terminal OB-fold" evidence="6">
    <location>
        <begin position="415"/>
        <end position="557"/>
    </location>
</feature>
<evidence type="ECO:0000256" key="3">
    <source>
        <dbReference type="ARBA" id="ARBA00077519"/>
    </source>
</evidence>
<dbReference type="GO" id="GO:0016604">
    <property type="term" value="C:nuclear body"/>
    <property type="evidence" value="ECO:0007669"/>
    <property type="project" value="TreeGrafter"/>
</dbReference>
<evidence type="ECO:0000313" key="8">
    <source>
        <dbReference type="EMBL" id="URE46784.1"/>
    </source>
</evidence>
<dbReference type="PANTHER" id="PTHR14790">
    <property type="entry name" value="RECQ-MEDIATED GENOME INSTABILITY PROTEIN 1 RMI1"/>
    <property type="match status" value="1"/>
</dbReference>
<dbReference type="GO" id="GO:0000712">
    <property type="term" value="P:resolution of meiotic recombination intermediates"/>
    <property type="evidence" value="ECO:0007669"/>
    <property type="project" value="TreeGrafter"/>
</dbReference>
<dbReference type="Pfam" id="PF08585">
    <property type="entry name" value="RMI1_N_C"/>
    <property type="match status" value="1"/>
</dbReference>
<evidence type="ECO:0000259" key="7">
    <source>
        <dbReference type="Pfam" id="PF21000"/>
    </source>
</evidence>